<protein>
    <submittedName>
        <fullName evidence="2">Uncharacterized protein</fullName>
    </submittedName>
</protein>
<name>A0ABR4ZNC0_9FLAO</name>
<keyword evidence="3" id="KW-1185">Reference proteome</keyword>
<dbReference type="EMBL" id="JSYK01000004">
    <property type="protein sequence ID" value="KIA82581.1"/>
    <property type="molecule type" value="Genomic_DNA"/>
</dbReference>
<reference evidence="2 3" key="1">
    <citation type="submission" date="2014-10" db="EMBL/GenBank/DDBJ databases">
        <title>Kaistella solincola genome.</title>
        <authorList>
            <person name="Newman J.D."/>
        </authorList>
    </citation>
    <scope>NUCLEOTIDE SEQUENCE [LARGE SCALE GENOMIC DNA]</scope>
    <source>
        <strain evidence="2 3">DSM 22468</strain>
    </source>
</reference>
<feature type="signal peptide" evidence="1">
    <location>
        <begin position="1"/>
        <end position="20"/>
    </location>
</feature>
<organism evidence="2 3">
    <name type="scientific">Kaistella solincola</name>
    <dbReference type="NCBI Taxonomy" id="510955"/>
    <lineage>
        <taxon>Bacteria</taxon>
        <taxon>Pseudomonadati</taxon>
        <taxon>Bacteroidota</taxon>
        <taxon>Flavobacteriia</taxon>
        <taxon>Flavobacteriales</taxon>
        <taxon>Weeksellaceae</taxon>
        <taxon>Chryseobacterium group</taxon>
        <taxon>Kaistella</taxon>
    </lineage>
</organism>
<evidence type="ECO:0000313" key="2">
    <source>
        <dbReference type="EMBL" id="KIA82581.1"/>
    </source>
</evidence>
<feature type="chain" id="PRO_5046265774" evidence="1">
    <location>
        <begin position="21"/>
        <end position="206"/>
    </location>
</feature>
<evidence type="ECO:0000313" key="3">
    <source>
        <dbReference type="Proteomes" id="UP000031275"/>
    </source>
</evidence>
<sequence length="206" mass="23837">MKKKLSIFLCGVLMVGFSSAQKKQMKYFDEDYVQIPKKEFKKRRATFNYLDLPGNSPDERKLVYRENAGQINSRPALQALLEKELNLQLDAEKPLVIIFHPGKDRCNSTGSSTPEDIRFRYLQLEKAVMETAQTKPIYIYKNKSELKTSSVNTWYQDPKATIEKLFFKEHYPCGSFVVISKNGDFISYFGEYSYSQVPEALQNLAK</sequence>
<comment type="caution">
    <text evidence="2">The sequence shown here is derived from an EMBL/GenBank/DDBJ whole genome shotgun (WGS) entry which is preliminary data.</text>
</comment>
<dbReference type="RefSeq" id="WP_039346227.1">
    <property type="nucleotide sequence ID" value="NZ_JSYK01000004.1"/>
</dbReference>
<dbReference type="Proteomes" id="UP000031275">
    <property type="component" value="Unassembled WGS sequence"/>
</dbReference>
<keyword evidence="1" id="KW-0732">Signal</keyword>
<gene>
    <name evidence="2" type="ORF">OA84_10495</name>
</gene>
<proteinExistence type="predicted"/>
<accession>A0ABR4ZNC0</accession>
<evidence type="ECO:0000256" key="1">
    <source>
        <dbReference type="SAM" id="SignalP"/>
    </source>
</evidence>